<comment type="caution">
    <text evidence="3">The sequence shown here is derived from an EMBL/GenBank/DDBJ whole genome shotgun (WGS) entry which is preliminary data.</text>
</comment>
<dbReference type="Pfam" id="PF05762">
    <property type="entry name" value="VWA_CoxE"/>
    <property type="match status" value="1"/>
</dbReference>
<dbReference type="SUPFAM" id="SSF53300">
    <property type="entry name" value="vWA-like"/>
    <property type="match status" value="1"/>
</dbReference>
<dbReference type="PIRSF" id="PIRSF010256">
    <property type="entry name" value="CoxE_vWa"/>
    <property type="match status" value="1"/>
</dbReference>
<dbReference type="InterPro" id="IPR036465">
    <property type="entry name" value="vWFA_dom_sf"/>
</dbReference>
<dbReference type="InterPro" id="IPR008912">
    <property type="entry name" value="Uncharacterised_CoxE"/>
</dbReference>
<feature type="region of interest" description="Disordered" evidence="1">
    <location>
        <begin position="404"/>
        <end position="429"/>
    </location>
</feature>
<evidence type="ECO:0000256" key="1">
    <source>
        <dbReference type="SAM" id="MobiDB-lite"/>
    </source>
</evidence>
<reference evidence="3 4" key="1">
    <citation type="submission" date="2020-10" db="EMBL/GenBank/DDBJ databases">
        <title>Ca. Dormibacterota MAGs.</title>
        <authorList>
            <person name="Montgomery K."/>
        </authorList>
    </citation>
    <scope>NUCLEOTIDE SEQUENCE [LARGE SCALE GENOMIC DNA]</scope>
    <source>
        <strain evidence="3">Mitchell_Peninsula_5</strain>
    </source>
</reference>
<name>A0A934KL58_9BACT</name>
<dbReference type="PANTHER" id="PTHR39338">
    <property type="entry name" value="BLL5662 PROTEIN-RELATED"/>
    <property type="match status" value="1"/>
</dbReference>
<organism evidence="3 4">
    <name type="scientific">Candidatus Amunia macphersoniae</name>
    <dbReference type="NCBI Taxonomy" id="3127014"/>
    <lineage>
        <taxon>Bacteria</taxon>
        <taxon>Bacillati</taxon>
        <taxon>Candidatus Dormiibacterota</taxon>
        <taxon>Candidatus Dormibacteria</taxon>
        <taxon>Candidatus Aeolococcales</taxon>
        <taxon>Candidatus Aeolococcaceae</taxon>
        <taxon>Candidatus Amunia</taxon>
    </lineage>
</organism>
<evidence type="ECO:0000313" key="4">
    <source>
        <dbReference type="Proteomes" id="UP000614410"/>
    </source>
</evidence>
<accession>A0A934KL58</accession>
<dbReference type="Gene3D" id="3.40.50.410">
    <property type="entry name" value="von Willebrand factor, type A domain"/>
    <property type="match status" value="1"/>
</dbReference>
<dbReference type="PANTHER" id="PTHR39338:SF6">
    <property type="entry name" value="BLL5662 PROTEIN"/>
    <property type="match status" value="1"/>
</dbReference>
<evidence type="ECO:0000313" key="3">
    <source>
        <dbReference type="EMBL" id="MBJ7607845.1"/>
    </source>
</evidence>
<dbReference type="AlphaFoldDB" id="A0A934KL58"/>
<sequence length="429" mass="46967">MAEMSPPGARVVVEPAALAVALASTLHRAGMTVTPMQAGRFADALPLVLPRRRDQLYWTARIALVSEPSQLSLFDAVFAAVFDGMLDPADNRGDTAGPPPAGSEPRRRPVASQRRQVAGEADPSTSRPATAASRDRGAEQAPEQSVVPAVASPDERLRETAFADLEADEIAEMRRLVRRVVLATPRRRVRRTRANLRAGERVDLRRTLRRARRTGGEPVRLIHRRRRQHPRQLVLLCDVSGSMEPYTRVFLSLLQGAVCGGRAEAFVFATRLTRLTHQLALRDPDQALAEAAAKAPDWAGGTRLAESLRRFIDTHGRRGLARGAVVVILSDGWEHGEPHHLAEQMARLRRLAHRIVWVNPRRAAPGYAPVTGGMAAALPYCDAFVSGHTLAALDAVAAAISAGGPREQAQTQREQRAQAQREHAHRRDM</sequence>
<dbReference type="InterPro" id="IPR011195">
    <property type="entry name" value="UCP010256"/>
</dbReference>
<feature type="domain" description="VWFA" evidence="2">
    <location>
        <begin position="230"/>
        <end position="391"/>
    </location>
</feature>
<dbReference type="CDD" id="cd00198">
    <property type="entry name" value="vWFA"/>
    <property type="match status" value="1"/>
</dbReference>
<evidence type="ECO:0000259" key="2">
    <source>
        <dbReference type="SMART" id="SM00327"/>
    </source>
</evidence>
<dbReference type="EMBL" id="JAEKNN010000003">
    <property type="protein sequence ID" value="MBJ7607845.1"/>
    <property type="molecule type" value="Genomic_DNA"/>
</dbReference>
<dbReference type="SMART" id="SM00327">
    <property type="entry name" value="VWA"/>
    <property type="match status" value="1"/>
</dbReference>
<gene>
    <name evidence="3" type="ORF">JF887_00225</name>
</gene>
<dbReference type="InterPro" id="IPR002035">
    <property type="entry name" value="VWF_A"/>
</dbReference>
<feature type="region of interest" description="Disordered" evidence="1">
    <location>
        <begin position="89"/>
        <end position="153"/>
    </location>
</feature>
<dbReference type="Proteomes" id="UP000614410">
    <property type="component" value="Unassembled WGS sequence"/>
</dbReference>
<proteinExistence type="predicted"/>
<feature type="compositionally biased region" description="Basic and acidic residues" evidence="1">
    <location>
        <begin position="413"/>
        <end position="429"/>
    </location>
</feature>
<protein>
    <submittedName>
        <fullName evidence="3">VWA domain-containing protein</fullName>
    </submittedName>
</protein>